<dbReference type="Pfam" id="PF00648">
    <property type="entry name" value="Peptidase_C2"/>
    <property type="match status" value="1"/>
</dbReference>
<dbReference type="PROSITE" id="PS50203">
    <property type="entry name" value="CALPAIN_CAT"/>
    <property type="match status" value="1"/>
</dbReference>
<reference evidence="9" key="1">
    <citation type="journal article" date="2020" name="bioRxiv">
        <title>Comparative genomics of Chlamydomonas.</title>
        <authorList>
            <person name="Craig R.J."/>
            <person name="Hasan A.R."/>
            <person name="Ness R.W."/>
            <person name="Keightley P.D."/>
        </authorList>
    </citation>
    <scope>NUCLEOTIDE SEQUENCE</scope>
    <source>
        <strain evidence="9">CCAP 11/70</strain>
    </source>
</reference>
<feature type="domain" description="Calpain catalytic" evidence="8">
    <location>
        <begin position="65"/>
        <end position="393"/>
    </location>
</feature>
<keyword evidence="4 6" id="KW-0788">Thiol protease</keyword>
<dbReference type="Proteomes" id="UP000612055">
    <property type="component" value="Unassembled WGS sequence"/>
</dbReference>
<keyword evidence="7" id="KW-1133">Transmembrane helix</keyword>
<dbReference type="InterPro" id="IPR000169">
    <property type="entry name" value="Pept_cys_AS"/>
</dbReference>
<dbReference type="GO" id="GO:0004198">
    <property type="term" value="F:calcium-dependent cysteine-type endopeptidase activity"/>
    <property type="evidence" value="ECO:0007669"/>
    <property type="project" value="InterPro"/>
</dbReference>
<keyword evidence="2 6" id="KW-0645">Protease</keyword>
<evidence type="ECO:0000256" key="7">
    <source>
        <dbReference type="SAM" id="Phobius"/>
    </source>
</evidence>
<dbReference type="PANTHER" id="PTHR10183">
    <property type="entry name" value="CALPAIN"/>
    <property type="match status" value="1"/>
</dbReference>
<evidence type="ECO:0000313" key="10">
    <source>
        <dbReference type="Proteomes" id="UP000612055"/>
    </source>
</evidence>
<dbReference type="PRINTS" id="PR00704">
    <property type="entry name" value="CALPAIN"/>
</dbReference>
<evidence type="ECO:0000256" key="2">
    <source>
        <dbReference type="ARBA" id="ARBA00022670"/>
    </source>
</evidence>
<dbReference type="AlphaFoldDB" id="A0A836C4C1"/>
<keyword evidence="7" id="KW-0812">Transmembrane</keyword>
<feature type="active site" evidence="5 6">
    <location>
        <position position="130"/>
    </location>
</feature>
<dbReference type="InterPro" id="IPR038765">
    <property type="entry name" value="Papain-like_cys_pep_sf"/>
</dbReference>
<dbReference type="InterPro" id="IPR001300">
    <property type="entry name" value="Peptidase_C2_calpain_cat"/>
</dbReference>
<gene>
    <name evidence="9" type="ORF">HYH03_002640</name>
</gene>
<evidence type="ECO:0000256" key="5">
    <source>
        <dbReference type="PIRSR" id="PIRSR622684-1"/>
    </source>
</evidence>
<dbReference type="InterPro" id="IPR022684">
    <property type="entry name" value="Calpain_cysteine_protease"/>
</dbReference>
<feature type="active site" evidence="5 6">
    <location>
        <position position="315"/>
    </location>
</feature>
<sequence>MPDPAATPPPPAKGSTLLWLFKCIFWPVVLLVQAIRIYFLGCLFTYGKRMARGVLCGLCVCCSCTYKDKAFPPTARSIGAWEGKSPEQIDAEVKWRRIGDIVAASSKTGAKLFAGKIEPADIAQGGLGDCWLMSALACLANREGAVQQVFLTKEYTHYGKYRIRLYDAPKDKWVTVVIDDWIPCNQQGQSIFAKPNGDEAWVLLLEKAVAKFKGSYANLDGGHTMWALECLTGDYVFKFKADAKTGRWRRYEMVHQAKQGGGGYDVMVRPTDDDLGSEEMFSTLLWYNRKRAFLAASNAGGGNDTQNVNGIVQGHAYAVCNAKLVDRFQLVQLRNPWGTFEWAGAWSDNSPLWEQHPKVKRALDFMPADDGTFWMEWKDFCAHYNCLEFCSWSTGFDDIALDVHEEHLICGPTWGCVEGCFKYWLCCLGIRALFFSRQSRNFERPEKAGCCAC</sequence>
<dbReference type="SUPFAM" id="SSF54001">
    <property type="entry name" value="Cysteine proteinases"/>
    <property type="match status" value="1"/>
</dbReference>
<comment type="caution">
    <text evidence="9">The sequence shown here is derived from an EMBL/GenBank/DDBJ whole genome shotgun (WGS) entry which is preliminary data.</text>
</comment>
<dbReference type="PANTHER" id="PTHR10183:SF379">
    <property type="entry name" value="CALPAIN-5"/>
    <property type="match status" value="1"/>
</dbReference>
<feature type="transmembrane region" description="Helical" evidence="7">
    <location>
        <begin position="24"/>
        <end position="46"/>
    </location>
</feature>
<feature type="active site" evidence="5 6">
    <location>
        <position position="335"/>
    </location>
</feature>
<keyword evidence="3 6" id="KW-0378">Hydrolase</keyword>
<dbReference type="OrthoDB" id="424753at2759"/>
<evidence type="ECO:0000256" key="6">
    <source>
        <dbReference type="PROSITE-ProRule" id="PRU00239"/>
    </source>
</evidence>
<accession>A0A836C4C1</accession>
<dbReference type="EMBL" id="JAEHOE010000006">
    <property type="protein sequence ID" value="KAG2499705.1"/>
    <property type="molecule type" value="Genomic_DNA"/>
</dbReference>
<evidence type="ECO:0000259" key="8">
    <source>
        <dbReference type="PROSITE" id="PS50203"/>
    </source>
</evidence>
<proteinExistence type="inferred from homology"/>
<evidence type="ECO:0000256" key="4">
    <source>
        <dbReference type="ARBA" id="ARBA00022807"/>
    </source>
</evidence>
<dbReference type="CDD" id="cd00044">
    <property type="entry name" value="CysPc"/>
    <property type="match status" value="1"/>
</dbReference>
<name>A0A836C4C1_9CHLO</name>
<comment type="similarity">
    <text evidence="1">Belongs to the peptidase C2 family.</text>
</comment>
<dbReference type="PROSITE" id="PS00139">
    <property type="entry name" value="THIOL_PROTEASE_CYS"/>
    <property type="match status" value="1"/>
</dbReference>
<evidence type="ECO:0000256" key="3">
    <source>
        <dbReference type="ARBA" id="ARBA00022801"/>
    </source>
</evidence>
<dbReference type="GO" id="GO:0006508">
    <property type="term" value="P:proteolysis"/>
    <property type="evidence" value="ECO:0007669"/>
    <property type="project" value="UniProtKB-KW"/>
</dbReference>
<protein>
    <recommendedName>
        <fullName evidence="8">Calpain catalytic domain-containing protein</fullName>
    </recommendedName>
</protein>
<keyword evidence="7" id="KW-0472">Membrane</keyword>
<evidence type="ECO:0000313" key="9">
    <source>
        <dbReference type="EMBL" id="KAG2499705.1"/>
    </source>
</evidence>
<organism evidence="9 10">
    <name type="scientific">Edaphochlamys debaryana</name>
    <dbReference type="NCBI Taxonomy" id="47281"/>
    <lineage>
        <taxon>Eukaryota</taxon>
        <taxon>Viridiplantae</taxon>
        <taxon>Chlorophyta</taxon>
        <taxon>core chlorophytes</taxon>
        <taxon>Chlorophyceae</taxon>
        <taxon>CS clade</taxon>
        <taxon>Chlamydomonadales</taxon>
        <taxon>Chlamydomonadales incertae sedis</taxon>
        <taxon>Edaphochlamys</taxon>
    </lineage>
</organism>
<evidence type="ECO:0000256" key="1">
    <source>
        <dbReference type="ARBA" id="ARBA00007623"/>
    </source>
</evidence>
<dbReference type="SMART" id="SM00230">
    <property type="entry name" value="CysPc"/>
    <property type="match status" value="1"/>
</dbReference>
<keyword evidence="10" id="KW-1185">Reference proteome</keyword>
<dbReference type="Gene3D" id="3.90.70.10">
    <property type="entry name" value="Cysteine proteinases"/>
    <property type="match status" value="1"/>
</dbReference>